<evidence type="ECO:0000256" key="1">
    <source>
        <dbReference type="SAM" id="Phobius"/>
    </source>
</evidence>
<feature type="transmembrane region" description="Helical" evidence="1">
    <location>
        <begin position="197"/>
        <end position="214"/>
    </location>
</feature>
<feature type="transmembrane region" description="Helical" evidence="1">
    <location>
        <begin position="146"/>
        <end position="165"/>
    </location>
</feature>
<gene>
    <name evidence="2" type="ORF">PGLA1383_LOCUS53145</name>
</gene>
<feature type="transmembrane region" description="Helical" evidence="1">
    <location>
        <begin position="9"/>
        <end position="26"/>
    </location>
</feature>
<name>A0A813HIG9_POLGL</name>
<feature type="transmembrane region" description="Helical" evidence="1">
    <location>
        <begin position="116"/>
        <end position="134"/>
    </location>
</feature>
<organism evidence="2 3">
    <name type="scientific">Polarella glacialis</name>
    <name type="common">Dinoflagellate</name>
    <dbReference type="NCBI Taxonomy" id="89957"/>
    <lineage>
        <taxon>Eukaryota</taxon>
        <taxon>Sar</taxon>
        <taxon>Alveolata</taxon>
        <taxon>Dinophyceae</taxon>
        <taxon>Suessiales</taxon>
        <taxon>Suessiaceae</taxon>
        <taxon>Polarella</taxon>
    </lineage>
</organism>
<accession>A0A813HIG9</accession>
<sequence length="234" mass="26305">MEHSIDDDIVIIFTGLLLVFHVAIFLRENPPSSLHQRLKQHLAASCLSVSSLRPLFFCKRRAVGNESATFANALMKEKLDASQIETICKTIAALCTALGATGVTIIFTSLSGQKLWMTTYHTTSFACLYFVFLVSRTFKHLLKYKWFQVLIYSMSMLSLLCWQLPGFGDRSYQIAGMCVTSVGRVIFCLLTDSLSLVVFWNAAFLAFTFVYVQFADAYRAGDCGSYAQDFPIMR</sequence>
<evidence type="ECO:0000313" key="3">
    <source>
        <dbReference type="Proteomes" id="UP000654075"/>
    </source>
</evidence>
<keyword evidence="1" id="KW-0472">Membrane</keyword>
<reference evidence="2" key="1">
    <citation type="submission" date="2021-02" db="EMBL/GenBank/DDBJ databases">
        <authorList>
            <person name="Dougan E. K."/>
            <person name="Rhodes N."/>
            <person name="Thang M."/>
            <person name="Chan C."/>
        </authorList>
    </citation>
    <scope>NUCLEOTIDE SEQUENCE</scope>
</reference>
<keyword evidence="1" id="KW-1133">Transmembrane helix</keyword>
<feature type="transmembrane region" description="Helical" evidence="1">
    <location>
        <begin position="91"/>
        <end position="110"/>
    </location>
</feature>
<evidence type="ECO:0000313" key="2">
    <source>
        <dbReference type="EMBL" id="CAE8637845.1"/>
    </source>
</evidence>
<dbReference type="AlphaFoldDB" id="A0A813HIG9"/>
<proteinExistence type="predicted"/>
<comment type="caution">
    <text evidence="2">The sequence shown here is derived from an EMBL/GenBank/DDBJ whole genome shotgun (WGS) entry which is preliminary data.</text>
</comment>
<keyword evidence="1" id="KW-0812">Transmembrane</keyword>
<dbReference type="EMBL" id="CAJNNV010031781">
    <property type="protein sequence ID" value="CAE8637845.1"/>
    <property type="molecule type" value="Genomic_DNA"/>
</dbReference>
<dbReference type="Proteomes" id="UP000654075">
    <property type="component" value="Unassembled WGS sequence"/>
</dbReference>
<keyword evidence="3" id="KW-1185">Reference proteome</keyword>
<protein>
    <submittedName>
        <fullName evidence="2">Uncharacterized protein</fullName>
    </submittedName>
</protein>